<dbReference type="Proteomes" id="UP000310334">
    <property type="component" value="Unassembled WGS sequence"/>
</dbReference>
<organism evidence="1 2">
    <name type="scientific">Metabacillus sediminilitoris</name>
    <dbReference type="NCBI Taxonomy" id="2567941"/>
    <lineage>
        <taxon>Bacteria</taxon>
        <taxon>Bacillati</taxon>
        <taxon>Bacillota</taxon>
        <taxon>Bacilli</taxon>
        <taxon>Bacillales</taxon>
        <taxon>Bacillaceae</taxon>
        <taxon>Metabacillus</taxon>
    </lineage>
</organism>
<accession>A0A4S4BVQ3</accession>
<comment type="caution">
    <text evidence="1">The sequence shown here is derived from an EMBL/GenBank/DDBJ whole genome shotgun (WGS) entry which is preliminary data.</text>
</comment>
<protein>
    <submittedName>
        <fullName evidence="1">Uncharacterized protein</fullName>
    </submittedName>
</protein>
<reference evidence="1 2" key="1">
    <citation type="submission" date="2019-04" db="EMBL/GenBank/DDBJ databases">
        <title>Bacillus sediminilitoris sp. nov., isolated from a tidal flat sediment on the East China Sea.</title>
        <authorList>
            <person name="Wei Y."/>
            <person name="Mao H."/>
            <person name="Fang J."/>
        </authorList>
    </citation>
    <scope>NUCLEOTIDE SEQUENCE [LARGE SCALE GENOMIC DNA]</scope>
    <source>
        <strain evidence="1 2">DSL-17</strain>
    </source>
</reference>
<sequence>MLRKDETVMDILTDNVAIGRTLGVFAEESSCDEEAEVTFTKEGTVQWVDGAGTNAGEYEENTDNVYTFNLNDLAFTATLDENQSNHN</sequence>
<proteinExistence type="predicted"/>
<evidence type="ECO:0000313" key="2">
    <source>
        <dbReference type="Proteomes" id="UP000310334"/>
    </source>
</evidence>
<evidence type="ECO:0000313" key="1">
    <source>
        <dbReference type="EMBL" id="THF79243.1"/>
    </source>
</evidence>
<keyword evidence="2" id="KW-1185">Reference proteome</keyword>
<dbReference type="EMBL" id="SSNT01000009">
    <property type="protein sequence ID" value="THF79243.1"/>
    <property type="molecule type" value="Genomic_DNA"/>
</dbReference>
<name>A0A4S4BVQ3_9BACI</name>
<dbReference type="AlphaFoldDB" id="A0A4S4BVQ3"/>
<gene>
    <name evidence="1" type="ORF">E6W99_12880</name>
</gene>